<accession>M5RU31</accession>
<dbReference type="Gene3D" id="3.40.50.1820">
    <property type="entry name" value="alpha/beta hydrolase"/>
    <property type="match status" value="1"/>
</dbReference>
<keyword evidence="2" id="KW-1185">Reference proteome</keyword>
<protein>
    <submittedName>
        <fullName evidence="1">Putative secreted protein</fullName>
    </submittedName>
</protein>
<name>M5RU31_9BACT</name>
<dbReference type="OrthoDB" id="332706at2"/>
<evidence type="ECO:0000313" key="1">
    <source>
        <dbReference type="EMBL" id="EMI22711.1"/>
    </source>
</evidence>
<evidence type="ECO:0000313" key="2">
    <source>
        <dbReference type="Proteomes" id="UP000011991"/>
    </source>
</evidence>
<dbReference type="InterPro" id="IPR029058">
    <property type="entry name" value="AB_hydrolase_fold"/>
</dbReference>
<comment type="caution">
    <text evidence="1">The sequence shown here is derived from an EMBL/GenBank/DDBJ whole genome shotgun (WGS) entry which is preliminary data.</text>
</comment>
<gene>
    <name evidence="1" type="ORF">RMSM_00358</name>
</gene>
<sequence>MSRFSTHLVRSTFFAFALFVSQHAEVMAVEIAPLRYSVDVVPNAFVPYAASHSFTEPNRNITRVLFSIHSSDVDAMQYYDNARDAASRVRGALPQTLIVAPQFLQQTEIPSEIPDGLLFWRSPPYRGSSRAAVGPKVDHVSYSAYAVIDAWLGELTSPDLFPRLKEIVLVGHSAGGQFVQRYALVGKFKPADSITIRFVVSAPSSYAYTSAERYHTVRRQFVMPDADTAANCKDYNNWGYGLGAPYGYFADADLDAIAKDYANKNVFYLCGSKDADPNDGAIGKSCGAMMQGMHRLQRMQLYAAFLQFKYGKSVTKRHRFAVVPNMGHYGRGTMTSPAGLQALFSPIR</sequence>
<dbReference type="PATRIC" id="fig|1265738.3.peg.361"/>
<dbReference type="AlphaFoldDB" id="M5RU31"/>
<proteinExistence type="predicted"/>
<dbReference type="EMBL" id="ANOG01000049">
    <property type="protein sequence ID" value="EMI22711.1"/>
    <property type="molecule type" value="Genomic_DNA"/>
</dbReference>
<dbReference type="RefSeq" id="WP_008690578.1">
    <property type="nucleotide sequence ID" value="NZ_ANOG01000049.1"/>
</dbReference>
<dbReference type="PANTHER" id="PTHR35560">
    <property type="entry name" value="BLL0132 PROTEIN"/>
    <property type="match status" value="1"/>
</dbReference>
<organism evidence="1 2">
    <name type="scientific">Rhodopirellula maiorica SM1</name>
    <dbReference type="NCBI Taxonomy" id="1265738"/>
    <lineage>
        <taxon>Bacteria</taxon>
        <taxon>Pseudomonadati</taxon>
        <taxon>Planctomycetota</taxon>
        <taxon>Planctomycetia</taxon>
        <taxon>Pirellulales</taxon>
        <taxon>Pirellulaceae</taxon>
        <taxon>Novipirellula</taxon>
    </lineage>
</organism>
<dbReference type="PANTHER" id="PTHR35560:SF3">
    <property type="entry name" value="PEPTIDASE S9 PROLYL OLIGOPEPTIDASE CATALYTIC DOMAIN-CONTAINING PROTEIN"/>
    <property type="match status" value="1"/>
</dbReference>
<dbReference type="SUPFAM" id="SSF53474">
    <property type="entry name" value="alpha/beta-Hydrolases"/>
    <property type="match status" value="1"/>
</dbReference>
<dbReference type="Proteomes" id="UP000011991">
    <property type="component" value="Unassembled WGS sequence"/>
</dbReference>
<reference evidence="1 2" key="1">
    <citation type="journal article" date="2013" name="Mar. Genomics">
        <title>Expression of sulfatases in Rhodopirellula baltica and the diversity of sulfatases in the genus Rhodopirellula.</title>
        <authorList>
            <person name="Wegner C.E."/>
            <person name="Richter-Heitmann T."/>
            <person name="Klindworth A."/>
            <person name="Klockow C."/>
            <person name="Richter M."/>
            <person name="Achstetter T."/>
            <person name="Glockner F.O."/>
            <person name="Harder J."/>
        </authorList>
    </citation>
    <scope>NUCLEOTIDE SEQUENCE [LARGE SCALE GENOMIC DNA]</scope>
    <source>
        <strain evidence="1 2">SM1</strain>
    </source>
</reference>